<evidence type="ECO:0000313" key="5">
    <source>
        <dbReference type="EMBL" id="BAV92313.1"/>
    </source>
</evidence>
<dbReference type="Gene3D" id="3.30.910.20">
    <property type="entry name" value="Skp domain"/>
    <property type="match status" value="1"/>
</dbReference>
<dbReference type="Pfam" id="PF03938">
    <property type="entry name" value="OmpH"/>
    <property type="match status" value="1"/>
</dbReference>
<sequence>MQVRYSIPLLFVLMLPLSACLPETDGAKPRFAVVDMQRIMRDAVPAKAGVAFLEEIHSGMQKKISAIQDRLEKNSKDEAAQKELQSVYMASQQRMQAEQQNVINLLDDAIQRVLSVYREQHGYDVILNAEIAAAYNPAVNVTTAVIVEVNKQKIEFKPVTAEGKNPAGETKPEMKNQTQDEGNAASGGASETKPKMENQTQDKDRRKVNSPVENQKKKQDKGRRKANSPADADKK</sequence>
<proteinExistence type="inferred from homology"/>
<dbReference type="SMART" id="SM00935">
    <property type="entry name" value="OmpH"/>
    <property type="match status" value="1"/>
</dbReference>
<name>A0A1J1DR31_9BACT</name>
<evidence type="ECO:0000256" key="1">
    <source>
        <dbReference type="ARBA" id="ARBA00009091"/>
    </source>
</evidence>
<dbReference type="AlphaFoldDB" id="A0A1J1DR31"/>
<evidence type="ECO:0000256" key="2">
    <source>
        <dbReference type="ARBA" id="ARBA00022729"/>
    </source>
</evidence>
<comment type="similarity">
    <text evidence="1">Belongs to the Skp family.</text>
</comment>
<dbReference type="SUPFAM" id="SSF111384">
    <property type="entry name" value="OmpH-like"/>
    <property type="match status" value="1"/>
</dbReference>
<dbReference type="GO" id="GO:0005829">
    <property type="term" value="C:cytosol"/>
    <property type="evidence" value="ECO:0007669"/>
    <property type="project" value="TreeGrafter"/>
</dbReference>
<dbReference type="GO" id="GO:0050821">
    <property type="term" value="P:protein stabilization"/>
    <property type="evidence" value="ECO:0007669"/>
    <property type="project" value="TreeGrafter"/>
</dbReference>
<dbReference type="PANTHER" id="PTHR35089">
    <property type="entry name" value="CHAPERONE PROTEIN SKP"/>
    <property type="match status" value="1"/>
</dbReference>
<feature type="signal peptide" evidence="4">
    <location>
        <begin position="1"/>
        <end position="21"/>
    </location>
</feature>
<dbReference type="OrthoDB" id="5456938at2"/>
<reference evidence="5 6" key="1">
    <citation type="journal article" date="2017" name="ISME J.">
        <title>Genome of 'Ca. Desulfovibrio trichonymphae', an H2-oxidizing bacterium in a tripartite symbiotic system within a protist cell in the termite gut.</title>
        <authorList>
            <person name="Kuwahara H."/>
            <person name="Yuki M."/>
            <person name="Izawa K."/>
            <person name="Ohkuma M."/>
            <person name="Hongoh Y."/>
        </authorList>
    </citation>
    <scope>NUCLEOTIDE SEQUENCE [LARGE SCALE GENOMIC DNA]</scope>
    <source>
        <strain evidence="5 6">Rs-N31</strain>
    </source>
</reference>
<accession>A0A1J1DR31</accession>
<keyword evidence="6" id="KW-1185">Reference proteome</keyword>
<dbReference type="InterPro" id="IPR005632">
    <property type="entry name" value="Chaperone_Skp"/>
</dbReference>
<feature type="chain" id="PRO_5009618558" evidence="4">
    <location>
        <begin position="22"/>
        <end position="235"/>
    </location>
</feature>
<evidence type="ECO:0000313" key="6">
    <source>
        <dbReference type="Proteomes" id="UP000242645"/>
    </source>
</evidence>
<gene>
    <name evidence="5" type="primary">skp</name>
    <name evidence="5" type="ORF">RSDT_0801</name>
</gene>
<dbReference type="GO" id="GO:0051082">
    <property type="term" value="F:unfolded protein binding"/>
    <property type="evidence" value="ECO:0007669"/>
    <property type="project" value="InterPro"/>
</dbReference>
<organism evidence="5 6">
    <name type="scientific">Candidatus Desulfovibrio trichonymphae</name>
    <dbReference type="NCBI Taxonomy" id="1725232"/>
    <lineage>
        <taxon>Bacteria</taxon>
        <taxon>Pseudomonadati</taxon>
        <taxon>Thermodesulfobacteriota</taxon>
        <taxon>Desulfovibrionia</taxon>
        <taxon>Desulfovibrionales</taxon>
        <taxon>Desulfovibrionaceae</taxon>
        <taxon>Desulfovibrio</taxon>
    </lineage>
</organism>
<dbReference type="Proteomes" id="UP000242645">
    <property type="component" value="Chromosome"/>
</dbReference>
<dbReference type="InterPro" id="IPR024930">
    <property type="entry name" value="Skp_dom_sf"/>
</dbReference>
<protein>
    <submittedName>
        <fullName evidence="5">Outer membrane chaperone Skp</fullName>
    </submittedName>
</protein>
<dbReference type="KEGG" id="dtr:RSDT_0801"/>
<evidence type="ECO:0000256" key="3">
    <source>
        <dbReference type="SAM" id="MobiDB-lite"/>
    </source>
</evidence>
<evidence type="ECO:0000256" key="4">
    <source>
        <dbReference type="SAM" id="SignalP"/>
    </source>
</evidence>
<feature type="compositionally biased region" description="Basic and acidic residues" evidence="3">
    <location>
        <begin position="192"/>
        <end position="207"/>
    </location>
</feature>
<feature type="region of interest" description="Disordered" evidence="3">
    <location>
        <begin position="160"/>
        <end position="235"/>
    </location>
</feature>
<dbReference type="EMBL" id="AP017368">
    <property type="protein sequence ID" value="BAV92313.1"/>
    <property type="molecule type" value="Genomic_DNA"/>
</dbReference>
<keyword evidence="2 4" id="KW-0732">Signal</keyword>
<dbReference type="PANTHER" id="PTHR35089:SF1">
    <property type="entry name" value="CHAPERONE PROTEIN SKP"/>
    <property type="match status" value="1"/>
</dbReference>